<proteinExistence type="predicted"/>
<reference evidence="2 3" key="1">
    <citation type="submission" date="2016-10" db="EMBL/GenBank/DDBJ databases">
        <authorList>
            <person name="de Groot N.N."/>
        </authorList>
    </citation>
    <scope>NUCLEOTIDE SEQUENCE [LARGE SCALE GENOMIC DNA]</scope>
    <source>
        <strain evidence="2 3">NLAE-zl-C57</strain>
    </source>
</reference>
<evidence type="ECO:0000259" key="1">
    <source>
        <dbReference type="Pfam" id="PF14267"/>
    </source>
</evidence>
<gene>
    <name evidence="2" type="ORF">SAMN05192582_10276</name>
</gene>
<evidence type="ECO:0000313" key="2">
    <source>
        <dbReference type="EMBL" id="SDI13049.1"/>
    </source>
</evidence>
<feature type="domain" description="DUF4357" evidence="1">
    <location>
        <begin position="2"/>
        <end position="36"/>
    </location>
</feature>
<dbReference type="InterPro" id="IPR025579">
    <property type="entry name" value="DUF4357"/>
</dbReference>
<sequence length="45" mass="5051">MNSDKTFSSPSSVADFCIGSSNNGWIVWKDKHGNTLDSVYRKQLE</sequence>
<organism evidence="2 3">
    <name type="scientific">Bacteroides ovatus</name>
    <dbReference type="NCBI Taxonomy" id="28116"/>
    <lineage>
        <taxon>Bacteria</taxon>
        <taxon>Pseudomonadati</taxon>
        <taxon>Bacteroidota</taxon>
        <taxon>Bacteroidia</taxon>
        <taxon>Bacteroidales</taxon>
        <taxon>Bacteroidaceae</taxon>
        <taxon>Bacteroides</taxon>
    </lineage>
</organism>
<dbReference type="Pfam" id="PF14267">
    <property type="entry name" value="DUF4357"/>
    <property type="match status" value="1"/>
</dbReference>
<accession>A0A1G8I281</accession>
<protein>
    <recommendedName>
        <fullName evidence="1">DUF4357 domain-containing protein</fullName>
    </recommendedName>
</protein>
<dbReference type="AlphaFoldDB" id="A0A1G8I281"/>
<dbReference type="EMBL" id="FNDO01000027">
    <property type="protein sequence ID" value="SDI13049.1"/>
    <property type="molecule type" value="Genomic_DNA"/>
</dbReference>
<evidence type="ECO:0000313" key="3">
    <source>
        <dbReference type="Proteomes" id="UP000181870"/>
    </source>
</evidence>
<name>A0A1G8I281_BACOV</name>
<dbReference type="Proteomes" id="UP000181870">
    <property type="component" value="Unassembled WGS sequence"/>
</dbReference>